<keyword evidence="2" id="KW-0732">Signal</keyword>
<accession>A0A8J3R648</accession>
<name>A0A8J3R648_9ACTN</name>
<keyword evidence="1" id="KW-0378">Hydrolase</keyword>
<evidence type="ECO:0000259" key="3">
    <source>
        <dbReference type="SMART" id="SM00495"/>
    </source>
</evidence>
<dbReference type="AlphaFoldDB" id="A0A8J3R648"/>
<dbReference type="EMBL" id="BOOG01000012">
    <property type="protein sequence ID" value="GIH69100.1"/>
    <property type="molecule type" value="Genomic_DNA"/>
</dbReference>
<sequence>MNIRTRSGVVAVLAAVAMIAASLTATSAVSADSTARAGAVQAQALDRHSDAMADDFSVSLNPDSAAVTVRTGEVVLARVNTVVTDGSAQPISLSVRTPPLPDGGLAFSFNSPTIMAGQYSTLAIAPSSQIPKGTYQITVVATGASVTREATFFLTIDGHKPPPMPTIFTSVEPSSVTVQAGQSTTVTLNTEIVSSGPVPLTLSAIAPYGATVTFNPSTVMAGEASTVTITTSEDLVAGSHEITLLASVEWQMTRSRLSLTVTKASSWATWTPYKVGDTVTYIGQRYRCIQAHTSLPGWEPPIVPALWQRI</sequence>
<dbReference type="GO" id="GO:0005975">
    <property type="term" value="P:carbohydrate metabolic process"/>
    <property type="evidence" value="ECO:0007669"/>
    <property type="project" value="InterPro"/>
</dbReference>
<feature type="signal peptide" evidence="2">
    <location>
        <begin position="1"/>
        <end position="27"/>
    </location>
</feature>
<dbReference type="CDD" id="cd12214">
    <property type="entry name" value="ChiA1_BD"/>
    <property type="match status" value="1"/>
</dbReference>
<organism evidence="4 5">
    <name type="scientific">Sphaerimonospora thailandensis</name>
    <dbReference type="NCBI Taxonomy" id="795644"/>
    <lineage>
        <taxon>Bacteria</taxon>
        <taxon>Bacillati</taxon>
        <taxon>Actinomycetota</taxon>
        <taxon>Actinomycetes</taxon>
        <taxon>Streptosporangiales</taxon>
        <taxon>Streptosporangiaceae</taxon>
        <taxon>Sphaerimonospora</taxon>
    </lineage>
</organism>
<evidence type="ECO:0000256" key="2">
    <source>
        <dbReference type="SAM" id="SignalP"/>
    </source>
</evidence>
<dbReference type="SUPFAM" id="SSF51055">
    <property type="entry name" value="Carbohydrate binding domain"/>
    <property type="match status" value="1"/>
</dbReference>
<dbReference type="InterPro" id="IPR036573">
    <property type="entry name" value="CBM_sf_5/12"/>
</dbReference>
<dbReference type="GO" id="GO:0004553">
    <property type="term" value="F:hydrolase activity, hydrolyzing O-glycosyl compounds"/>
    <property type="evidence" value="ECO:0007669"/>
    <property type="project" value="InterPro"/>
</dbReference>
<evidence type="ECO:0000313" key="5">
    <source>
        <dbReference type="Proteomes" id="UP000610966"/>
    </source>
</evidence>
<evidence type="ECO:0000313" key="4">
    <source>
        <dbReference type="EMBL" id="GIH69100.1"/>
    </source>
</evidence>
<gene>
    <name evidence="4" type="ORF">Mth01_13530</name>
</gene>
<feature type="domain" description="Chitin-binding type-3" evidence="3">
    <location>
        <begin position="264"/>
        <end position="310"/>
    </location>
</feature>
<evidence type="ECO:0000256" key="1">
    <source>
        <dbReference type="ARBA" id="ARBA00022801"/>
    </source>
</evidence>
<comment type="caution">
    <text evidence="4">The sequence shown here is derived from an EMBL/GenBank/DDBJ whole genome shotgun (WGS) entry which is preliminary data.</text>
</comment>
<feature type="chain" id="PRO_5039413602" description="Chitin-binding type-3 domain-containing protein" evidence="2">
    <location>
        <begin position="28"/>
        <end position="310"/>
    </location>
</feature>
<dbReference type="SMART" id="SM00495">
    <property type="entry name" value="ChtBD3"/>
    <property type="match status" value="1"/>
</dbReference>
<reference evidence="4" key="1">
    <citation type="submission" date="2021-01" db="EMBL/GenBank/DDBJ databases">
        <title>Whole genome shotgun sequence of Sphaerimonospora thailandensis NBRC 107569.</title>
        <authorList>
            <person name="Komaki H."/>
            <person name="Tamura T."/>
        </authorList>
    </citation>
    <scope>NUCLEOTIDE SEQUENCE</scope>
    <source>
        <strain evidence="4">NBRC 107569</strain>
    </source>
</reference>
<dbReference type="GO" id="GO:0030246">
    <property type="term" value="F:carbohydrate binding"/>
    <property type="evidence" value="ECO:0007669"/>
    <property type="project" value="InterPro"/>
</dbReference>
<dbReference type="Pfam" id="PF02839">
    <property type="entry name" value="CBM_5_12"/>
    <property type="match status" value="1"/>
</dbReference>
<dbReference type="GO" id="GO:0005576">
    <property type="term" value="C:extracellular region"/>
    <property type="evidence" value="ECO:0007669"/>
    <property type="project" value="InterPro"/>
</dbReference>
<keyword evidence="5" id="KW-1185">Reference proteome</keyword>
<dbReference type="Proteomes" id="UP000610966">
    <property type="component" value="Unassembled WGS sequence"/>
</dbReference>
<dbReference type="InterPro" id="IPR003610">
    <property type="entry name" value="CBM5/12"/>
</dbReference>
<protein>
    <recommendedName>
        <fullName evidence="3">Chitin-binding type-3 domain-containing protein</fullName>
    </recommendedName>
</protein>
<dbReference type="Gene3D" id="2.10.10.20">
    <property type="entry name" value="Carbohydrate-binding module superfamily 5/12"/>
    <property type="match status" value="1"/>
</dbReference>
<proteinExistence type="predicted"/>